<dbReference type="Pfam" id="PF17886">
    <property type="entry name" value="ArsA_HSP20"/>
    <property type="match status" value="1"/>
</dbReference>
<protein>
    <submittedName>
        <fullName evidence="5">Arsenite-transporting ATPase</fullName>
    </submittedName>
</protein>
<dbReference type="InterPro" id="IPR027417">
    <property type="entry name" value="P-loop_NTPase"/>
</dbReference>
<dbReference type="InterPro" id="IPR016300">
    <property type="entry name" value="ATPase_ArsA/GET3"/>
</dbReference>
<dbReference type="Gene3D" id="2.60.40.790">
    <property type="match status" value="1"/>
</dbReference>
<feature type="compositionally biased region" description="Low complexity" evidence="2">
    <location>
        <begin position="327"/>
        <end position="342"/>
    </location>
</feature>
<dbReference type="AlphaFoldDB" id="A0A1H8ZSV9"/>
<keyword evidence="6" id="KW-1185">Reference proteome</keyword>
<evidence type="ECO:0000259" key="4">
    <source>
        <dbReference type="Pfam" id="PF17886"/>
    </source>
</evidence>
<evidence type="ECO:0000256" key="1">
    <source>
        <dbReference type="ARBA" id="ARBA00011040"/>
    </source>
</evidence>
<gene>
    <name evidence="5" type="ORF">SAMN05216481_101698</name>
</gene>
<feature type="domain" description="ArsA/GET3 Anion-transporting ATPase-like" evidence="3">
    <location>
        <begin position="7"/>
        <end position="321"/>
    </location>
</feature>
<reference evidence="5 6" key="1">
    <citation type="submission" date="2016-10" db="EMBL/GenBank/DDBJ databases">
        <authorList>
            <person name="de Groot N.N."/>
        </authorList>
    </citation>
    <scope>NUCLEOTIDE SEQUENCE [LARGE SCALE GENOMIC DNA]</scope>
    <source>
        <strain evidence="5 6">CGMCC 4.3519</strain>
    </source>
</reference>
<accession>A0A1H8ZSV9</accession>
<dbReference type="Pfam" id="PF02374">
    <property type="entry name" value="ArsA_ATPase"/>
    <property type="match status" value="1"/>
</dbReference>
<dbReference type="SUPFAM" id="SSF52540">
    <property type="entry name" value="P-loop containing nucleoside triphosphate hydrolases"/>
    <property type="match status" value="1"/>
</dbReference>
<organism evidence="5 6">
    <name type="scientific">Streptomyces radiopugnans</name>
    <dbReference type="NCBI Taxonomy" id="403935"/>
    <lineage>
        <taxon>Bacteria</taxon>
        <taxon>Bacillati</taxon>
        <taxon>Actinomycetota</taxon>
        <taxon>Actinomycetes</taxon>
        <taxon>Kitasatosporales</taxon>
        <taxon>Streptomycetaceae</taxon>
        <taxon>Streptomyces</taxon>
    </lineage>
</organism>
<dbReference type="InterPro" id="IPR025723">
    <property type="entry name" value="ArsA/GET3_ATPase-like"/>
</dbReference>
<feature type="region of interest" description="Disordered" evidence="2">
    <location>
        <begin position="304"/>
        <end position="347"/>
    </location>
</feature>
<evidence type="ECO:0000259" key="3">
    <source>
        <dbReference type="Pfam" id="PF02374"/>
    </source>
</evidence>
<dbReference type="GO" id="GO:0016887">
    <property type="term" value="F:ATP hydrolysis activity"/>
    <property type="evidence" value="ECO:0007669"/>
    <property type="project" value="InterPro"/>
</dbReference>
<dbReference type="GO" id="GO:0005524">
    <property type="term" value="F:ATP binding"/>
    <property type="evidence" value="ECO:0007669"/>
    <property type="project" value="InterPro"/>
</dbReference>
<dbReference type="InterPro" id="IPR008978">
    <property type="entry name" value="HSP20-like_chaperone"/>
</dbReference>
<dbReference type="PANTHER" id="PTHR10803:SF3">
    <property type="entry name" value="ATPASE GET3"/>
    <property type="match status" value="1"/>
</dbReference>
<comment type="similarity">
    <text evidence="1">Belongs to the arsA ATPase family.</text>
</comment>
<evidence type="ECO:0000256" key="2">
    <source>
        <dbReference type="SAM" id="MobiDB-lite"/>
    </source>
</evidence>
<sequence length="431" mass="44725">MEGTRARTVLVTGVGGGGRTTVAAATALAAARSGRRTLLLSAEDPALLGALFGTDGPIGADGAEAPREVAPGLLLSRVDSGADFRARAVALQERARSALDLLGAEPLDDDELAEPPGAEAFAMLRALRAAHDADAHGPVGEGPYDLVVADMPPVGRAVRTLALPEHTRRWLRRLLPPERQAARALRPVLAQLAGVPMPARSLYEAAERLDRELAAVQAVVESPGTTVRLVLEPGPAAVRALRAARAGLALHGLALDAVVANRLLPTASPDPWLAGLASRQQGALKELLGDCPAGSAAVCELPHLGREPQGPADLGELAERIPPPGPASGTPSGPMSGAAPSGDRAAGPWTVEDRLADEGVLLWRLPLPGAVRETLSLVRRGDEVVVTTGPFRRVLPLPAALRRCSVAGARLADGELTVRFEPEPGSWPERD</sequence>
<feature type="domain" description="ArsA HSP20-like" evidence="4">
    <location>
        <begin position="362"/>
        <end position="420"/>
    </location>
</feature>
<dbReference type="Gene3D" id="3.40.50.300">
    <property type="entry name" value="P-loop containing nucleotide triphosphate hydrolases"/>
    <property type="match status" value="1"/>
</dbReference>
<name>A0A1H8ZSV9_9ACTN</name>
<evidence type="ECO:0000313" key="5">
    <source>
        <dbReference type="EMBL" id="SEP67546.1"/>
    </source>
</evidence>
<proteinExistence type="inferred from homology"/>
<dbReference type="Proteomes" id="UP000199055">
    <property type="component" value="Unassembled WGS sequence"/>
</dbReference>
<dbReference type="STRING" id="403935.SAMN05216481_101698"/>
<dbReference type="InterPro" id="IPR040612">
    <property type="entry name" value="ArsA_HSP20-like"/>
</dbReference>
<dbReference type="RefSeq" id="WP_093655152.1">
    <property type="nucleotide sequence ID" value="NZ_FOET01000001.1"/>
</dbReference>
<dbReference type="EMBL" id="FOET01000001">
    <property type="protein sequence ID" value="SEP67546.1"/>
    <property type="molecule type" value="Genomic_DNA"/>
</dbReference>
<evidence type="ECO:0000313" key="6">
    <source>
        <dbReference type="Proteomes" id="UP000199055"/>
    </source>
</evidence>
<dbReference type="PANTHER" id="PTHR10803">
    <property type="entry name" value="ARSENICAL PUMP-DRIVING ATPASE ARSENITE-TRANSLOCATING ATPASE"/>
    <property type="match status" value="1"/>
</dbReference>